<dbReference type="RefSeq" id="WP_196416253.1">
    <property type="nucleotide sequence ID" value="NZ_JADQTO010000011.1"/>
</dbReference>
<dbReference type="Pfam" id="PF07366">
    <property type="entry name" value="SnoaL"/>
    <property type="match status" value="1"/>
</dbReference>
<keyword evidence="2" id="KW-1185">Reference proteome</keyword>
<accession>A0A931C6T0</accession>
<protein>
    <submittedName>
        <fullName evidence="1">Ester cyclase</fullName>
    </submittedName>
</protein>
<sequence>MLKMYTAYLAACNDRAWETIADFVHSSVLVNGIPRTREQYVDDIRKTIAVFPDYVWELRHVVEEPPWLAVHLHDTGTRHQEFLGAPGDLSAVETDEFAMYRITAGRIAELWGTADNARLRL</sequence>
<dbReference type="GO" id="GO:0030638">
    <property type="term" value="P:polyketide metabolic process"/>
    <property type="evidence" value="ECO:0007669"/>
    <property type="project" value="InterPro"/>
</dbReference>
<dbReference type="EMBL" id="JADQTO010000011">
    <property type="protein sequence ID" value="MBG0564474.1"/>
    <property type="molecule type" value="Genomic_DNA"/>
</dbReference>
<dbReference type="AlphaFoldDB" id="A0A931C6T0"/>
<dbReference type="Gene3D" id="3.10.450.50">
    <property type="match status" value="1"/>
</dbReference>
<comment type="caution">
    <text evidence="1">The sequence shown here is derived from an EMBL/GenBank/DDBJ whole genome shotgun (WGS) entry which is preliminary data.</text>
</comment>
<dbReference type="InterPro" id="IPR032710">
    <property type="entry name" value="NTF2-like_dom_sf"/>
</dbReference>
<evidence type="ECO:0000313" key="2">
    <source>
        <dbReference type="Proteomes" id="UP000598146"/>
    </source>
</evidence>
<gene>
    <name evidence="1" type="ORF">I4J89_23785</name>
</gene>
<name>A0A931C6T0_9ACTN</name>
<organism evidence="1 2">
    <name type="scientific">Actinoplanes aureus</name>
    <dbReference type="NCBI Taxonomy" id="2792083"/>
    <lineage>
        <taxon>Bacteria</taxon>
        <taxon>Bacillati</taxon>
        <taxon>Actinomycetota</taxon>
        <taxon>Actinomycetes</taxon>
        <taxon>Micromonosporales</taxon>
        <taxon>Micromonosporaceae</taxon>
        <taxon>Actinoplanes</taxon>
    </lineage>
</organism>
<dbReference type="SUPFAM" id="SSF54427">
    <property type="entry name" value="NTF2-like"/>
    <property type="match status" value="1"/>
</dbReference>
<evidence type="ECO:0000313" key="1">
    <source>
        <dbReference type="EMBL" id="MBG0564474.1"/>
    </source>
</evidence>
<dbReference type="Proteomes" id="UP000598146">
    <property type="component" value="Unassembled WGS sequence"/>
</dbReference>
<reference evidence="1" key="1">
    <citation type="submission" date="2020-11" db="EMBL/GenBank/DDBJ databases">
        <title>Isolation and identification of active actinomycetes.</title>
        <authorList>
            <person name="Sun X."/>
        </authorList>
    </citation>
    <scope>NUCLEOTIDE SEQUENCE</scope>
    <source>
        <strain evidence="1">NEAU-A11</strain>
    </source>
</reference>
<proteinExistence type="predicted"/>
<dbReference type="InterPro" id="IPR009959">
    <property type="entry name" value="Cyclase_SnoaL-like"/>
</dbReference>